<protein>
    <submittedName>
        <fullName evidence="1">Uncharacterized protein</fullName>
    </submittedName>
</protein>
<sequence length="112" mass="13145">MQQIFLRINTLDKTLRKRMDQGDREVDALRKLLSNFFGVLWEQPIQARLQAAKFLADRGRNQHYDLKKDHLSALNEYIQKTVPQYSPDIADAHRQTQDIVSRLTTYQASIET</sequence>
<dbReference type="Proteomes" id="UP000429607">
    <property type="component" value="Unassembled WGS sequence"/>
</dbReference>
<evidence type="ECO:0000313" key="2">
    <source>
        <dbReference type="Proteomes" id="UP000429607"/>
    </source>
</evidence>
<gene>
    <name evidence="1" type="ORF">PR001_g15084</name>
</gene>
<accession>A0A6A3LFR8</accession>
<dbReference type="AlphaFoldDB" id="A0A6A3LFR8"/>
<dbReference type="EMBL" id="QXFV01001118">
    <property type="protein sequence ID" value="KAE9014673.1"/>
    <property type="molecule type" value="Genomic_DNA"/>
</dbReference>
<name>A0A6A3LFR8_9STRA</name>
<comment type="caution">
    <text evidence="1">The sequence shown here is derived from an EMBL/GenBank/DDBJ whole genome shotgun (WGS) entry which is preliminary data.</text>
</comment>
<proteinExistence type="predicted"/>
<organism evidence="1 2">
    <name type="scientific">Phytophthora rubi</name>
    <dbReference type="NCBI Taxonomy" id="129364"/>
    <lineage>
        <taxon>Eukaryota</taxon>
        <taxon>Sar</taxon>
        <taxon>Stramenopiles</taxon>
        <taxon>Oomycota</taxon>
        <taxon>Peronosporomycetes</taxon>
        <taxon>Peronosporales</taxon>
        <taxon>Peronosporaceae</taxon>
        <taxon>Phytophthora</taxon>
    </lineage>
</organism>
<reference evidence="1 2" key="1">
    <citation type="submission" date="2018-09" db="EMBL/GenBank/DDBJ databases">
        <title>Genomic investigation of the strawberry pathogen Phytophthora fragariae indicates pathogenicity is determined by transcriptional variation in three key races.</title>
        <authorList>
            <person name="Adams T.M."/>
            <person name="Armitage A.D."/>
            <person name="Sobczyk M.K."/>
            <person name="Bates H.J."/>
            <person name="Dunwell J.M."/>
            <person name="Nellist C.F."/>
            <person name="Harrison R.J."/>
        </authorList>
    </citation>
    <scope>NUCLEOTIDE SEQUENCE [LARGE SCALE GENOMIC DNA]</scope>
    <source>
        <strain evidence="1 2">SCRP249</strain>
    </source>
</reference>
<evidence type="ECO:0000313" key="1">
    <source>
        <dbReference type="EMBL" id="KAE9014673.1"/>
    </source>
</evidence>